<dbReference type="Proteomes" id="UP000284892">
    <property type="component" value="Unassembled WGS sequence"/>
</dbReference>
<comment type="caution">
    <text evidence="2">The sequence shown here is derived from an EMBL/GenBank/DDBJ whole genome shotgun (WGS) entry which is preliminary data.</text>
</comment>
<sequence length="68" mass="8281">MKDKYKFTDYFIIFIMPLLSIIGEYFIKTLNLKSFYQYAIYYVIGVFVFYIGNLIRKNIFGIYFNTKD</sequence>
<keyword evidence="1" id="KW-0812">Transmembrane</keyword>
<keyword evidence="3" id="KW-1185">Reference proteome</keyword>
<keyword evidence="1" id="KW-1133">Transmembrane helix</keyword>
<organism evidence="2 3">
    <name type="scientific">Ichthyenterobacterium magnum</name>
    <dbReference type="NCBI Taxonomy" id="1230530"/>
    <lineage>
        <taxon>Bacteria</taxon>
        <taxon>Pseudomonadati</taxon>
        <taxon>Bacteroidota</taxon>
        <taxon>Flavobacteriia</taxon>
        <taxon>Flavobacteriales</taxon>
        <taxon>Flavobacteriaceae</taxon>
        <taxon>Ichthyenterobacterium</taxon>
    </lineage>
</organism>
<protein>
    <submittedName>
        <fullName evidence="2">Uncharacterized protein</fullName>
    </submittedName>
</protein>
<evidence type="ECO:0000313" key="2">
    <source>
        <dbReference type="EMBL" id="RKE92373.1"/>
    </source>
</evidence>
<accession>A0A420DH13</accession>
<feature type="transmembrane region" description="Helical" evidence="1">
    <location>
        <begin position="39"/>
        <end position="55"/>
    </location>
</feature>
<reference evidence="2 3" key="1">
    <citation type="submission" date="2018-09" db="EMBL/GenBank/DDBJ databases">
        <title>Genomic Encyclopedia of Archaeal and Bacterial Type Strains, Phase II (KMG-II): from individual species to whole genera.</title>
        <authorList>
            <person name="Goeker M."/>
        </authorList>
    </citation>
    <scope>NUCLEOTIDE SEQUENCE [LARGE SCALE GENOMIC DNA]</scope>
    <source>
        <strain evidence="2 3">DSM 26283</strain>
    </source>
</reference>
<proteinExistence type="predicted"/>
<name>A0A420DH13_9FLAO</name>
<keyword evidence="1" id="KW-0472">Membrane</keyword>
<evidence type="ECO:0000256" key="1">
    <source>
        <dbReference type="SAM" id="Phobius"/>
    </source>
</evidence>
<dbReference type="AlphaFoldDB" id="A0A420DH13"/>
<evidence type="ECO:0000313" key="3">
    <source>
        <dbReference type="Proteomes" id="UP000284892"/>
    </source>
</evidence>
<gene>
    <name evidence="2" type="ORF">BXY80_2292</name>
</gene>
<dbReference type="RefSeq" id="WP_120202007.1">
    <property type="nucleotide sequence ID" value="NZ_RAQJ01000004.1"/>
</dbReference>
<dbReference type="EMBL" id="RAQJ01000004">
    <property type="protein sequence ID" value="RKE92373.1"/>
    <property type="molecule type" value="Genomic_DNA"/>
</dbReference>
<feature type="transmembrane region" description="Helical" evidence="1">
    <location>
        <begin position="7"/>
        <end position="27"/>
    </location>
</feature>